<dbReference type="OrthoDB" id="2972467at2"/>
<dbReference type="EMBL" id="FMMM01000070">
    <property type="protein sequence ID" value="SCQ23579.1"/>
    <property type="molecule type" value="Genomic_DNA"/>
</dbReference>
<protein>
    <submittedName>
        <fullName evidence="1">Uncharacterized protein</fullName>
    </submittedName>
</protein>
<dbReference type="AlphaFoldDB" id="A0A1D3UTM8"/>
<gene>
    <name evidence="1" type="ORF">TFUB20_02112</name>
</gene>
<accession>A0A1D3UTM8</accession>
<proteinExistence type="predicted"/>
<reference evidence="1 2" key="1">
    <citation type="submission" date="2016-09" db="EMBL/GenBank/DDBJ databases">
        <authorList>
            <person name="Capua I."/>
            <person name="De Benedictis P."/>
            <person name="Joannis T."/>
            <person name="Lombin L.H."/>
            <person name="Cattoli G."/>
        </authorList>
    </citation>
    <scope>NUCLEOTIDE SEQUENCE [LARGE SCALE GENOMIC DNA]</scope>
    <source>
        <strain evidence="1 2">UB20</strain>
    </source>
</reference>
<sequence length="95" mass="10662">MDKLVANYDEMKAPAILVPSVGHTRTKDGVGIVSRSPINPKTGKPFTNARELSARDIRELRRVYGDTISNKQLQELINLNKSMYPEMNKPKTGLH</sequence>
<evidence type="ECO:0000313" key="1">
    <source>
        <dbReference type="EMBL" id="SCQ23579.1"/>
    </source>
</evidence>
<evidence type="ECO:0000313" key="2">
    <source>
        <dbReference type="Proteomes" id="UP000182057"/>
    </source>
</evidence>
<dbReference type="RefSeq" id="WP_081328257.1">
    <property type="nucleotide sequence ID" value="NZ_FMMM01000070.1"/>
</dbReference>
<dbReference type="Proteomes" id="UP000182057">
    <property type="component" value="Unassembled WGS sequence"/>
</dbReference>
<name>A0A1D3UTM8_TANFO</name>
<organism evidence="1 2">
    <name type="scientific">Tannerella forsythia</name>
    <name type="common">Bacteroides forsythus</name>
    <dbReference type="NCBI Taxonomy" id="28112"/>
    <lineage>
        <taxon>Bacteria</taxon>
        <taxon>Pseudomonadati</taxon>
        <taxon>Bacteroidota</taxon>
        <taxon>Bacteroidia</taxon>
        <taxon>Bacteroidales</taxon>
        <taxon>Tannerellaceae</taxon>
        <taxon>Tannerella</taxon>
    </lineage>
</organism>